<feature type="transmembrane region" description="Helical" evidence="7">
    <location>
        <begin position="312"/>
        <end position="336"/>
    </location>
</feature>
<dbReference type="InterPro" id="IPR006311">
    <property type="entry name" value="TAT_signal"/>
</dbReference>
<evidence type="ECO:0000256" key="6">
    <source>
        <dbReference type="SAM" id="MobiDB-lite"/>
    </source>
</evidence>
<evidence type="ECO:0000313" key="8">
    <source>
        <dbReference type="EMBL" id="EWS81931.1"/>
    </source>
</evidence>
<keyword evidence="4 7" id="KW-1133">Transmembrane helix</keyword>
<dbReference type="AlphaFoldDB" id="Z9JVW3"/>
<dbReference type="RefSeq" id="WP_051486594.1">
    <property type="nucleotide sequence ID" value="NZ_KK069990.1"/>
</dbReference>
<comment type="subcellular location">
    <subcellularLocation>
        <location evidence="1">Cell membrane</location>
        <topology evidence="1">Multi-pass membrane protein</topology>
    </subcellularLocation>
</comment>
<dbReference type="Pfam" id="PF03706">
    <property type="entry name" value="LPG_synthase_TM"/>
    <property type="match status" value="1"/>
</dbReference>
<dbReference type="InterPro" id="IPR022791">
    <property type="entry name" value="L-PG_synthase/AglD"/>
</dbReference>
<evidence type="ECO:0000313" key="9">
    <source>
        <dbReference type="Proteomes" id="UP000023067"/>
    </source>
</evidence>
<keyword evidence="9" id="KW-1185">Reference proteome</keyword>
<keyword evidence="2" id="KW-1003">Cell membrane</keyword>
<evidence type="ECO:0000256" key="2">
    <source>
        <dbReference type="ARBA" id="ARBA00022475"/>
    </source>
</evidence>
<proteinExistence type="predicted"/>
<feature type="transmembrane region" description="Helical" evidence="7">
    <location>
        <begin position="175"/>
        <end position="196"/>
    </location>
</feature>
<comment type="caution">
    <text evidence="8">The sequence shown here is derived from an EMBL/GenBank/DDBJ whole genome shotgun (WGS) entry which is preliminary data.</text>
</comment>
<feature type="transmembrane region" description="Helical" evidence="7">
    <location>
        <begin position="66"/>
        <end position="88"/>
    </location>
</feature>
<dbReference type="EMBL" id="JDYK01000004">
    <property type="protein sequence ID" value="EWS81931.1"/>
    <property type="molecule type" value="Genomic_DNA"/>
</dbReference>
<reference evidence="8 9" key="1">
    <citation type="submission" date="2014-02" db="EMBL/GenBank/DDBJ databases">
        <title>Genome sequence of Brachybacterium phenoliresistens strain W13A50.</title>
        <authorList>
            <person name="Wang X."/>
        </authorList>
    </citation>
    <scope>NUCLEOTIDE SEQUENCE [LARGE SCALE GENOMIC DNA]</scope>
    <source>
        <strain evidence="8 9">W13A50</strain>
    </source>
</reference>
<dbReference type="HOGENOM" id="CLU_056920_0_0_11"/>
<evidence type="ECO:0000256" key="4">
    <source>
        <dbReference type="ARBA" id="ARBA00022989"/>
    </source>
</evidence>
<keyword evidence="3 7" id="KW-0812">Transmembrane</keyword>
<dbReference type="eggNOG" id="COG0392">
    <property type="taxonomic scope" value="Bacteria"/>
</dbReference>
<name>Z9JVW3_9MICO</name>
<keyword evidence="5 7" id="KW-0472">Membrane</keyword>
<evidence type="ECO:0000256" key="1">
    <source>
        <dbReference type="ARBA" id="ARBA00004651"/>
    </source>
</evidence>
<evidence type="ECO:0000256" key="5">
    <source>
        <dbReference type="ARBA" id="ARBA00023136"/>
    </source>
</evidence>
<evidence type="ECO:0000256" key="7">
    <source>
        <dbReference type="SAM" id="Phobius"/>
    </source>
</evidence>
<feature type="transmembrane region" description="Helical" evidence="7">
    <location>
        <begin position="25"/>
        <end position="46"/>
    </location>
</feature>
<feature type="region of interest" description="Disordered" evidence="6">
    <location>
        <begin position="336"/>
        <end position="367"/>
    </location>
</feature>
<organism evidence="8 9">
    <name type="scientific">Brachybacterium phenoliresistens</name>
    <dbReference type="NCBI Taxonomy" id="396014"/>
    <lineage>
        <taxon>Bacteria</taxon>
        <taxon>Bacillati</taxon>
        <taxon>Actinomycetota</taxon>
        <taxon>Actinomycetes</taxon>
        <taxon>Micrococcales</taxon>
        <taxon>Dermabacteraceae</taxon>
        <taxon>Brachybacterium</taxon>
    </lineage>
</organism>
<sequence>MAELDLPEDLVADLERRPRAGRRRVITAAASAVLLVLVLALGLPWLAGASWPQILAELGRLPAGVIAAAIGLGLLALVLETLSLRAVVPGSRTARLLPAYAATSAMSIAIPGGALLGTGMLGWLLRRGGLGVSTIVLGLLAFSLGDLAVTAVLVPGAGLVAYVVAGAQLDLPGTWAAALVAAAGGVLSLAAVAVVLSRPLVAAVAERLSPLVPAAAAAVDVRDALLVLLRRRGAALLAGQIGARLAHLLVLLLALRAVDADLSVAAAVAVFALGRVVAMVPLTPGGAGVTEAVGAASLIALGVPGADAAAAALVLMVSTVIVPVAAGALAAAAGALRSGGPGSQGPRPEGPGRQGPRSEGPAQSSSS</sequence>
<dbReference type="PANTHER" id="PTHR39087">
    <property type="entry name" value="UPF0104 MEMBRANE PROTEIN MJ1595"/>
    <property type="match status" value="1"/>
</dbReference>
<evidence type="ECO:0000256" key="3">
    <source>
        <dbReference type="ARBA" id="ARBA00022692"/>
    </source>
</evidence>
<dbReference type="PATRIC" id="fig|396014.3.peg.1144"/>
<feature type="transmembrane region" description="Helical" evidence="7">
    <location>
        <begin position="100"/>
        <end position="123"/>
    </location>
</feature>
<dbReference type="Proteomes" id="UP000023067">
    <property type="component" value="Unassembled WGS sequence"/>
</dbReference>
<dbReference type="GO" id="GO:0005886">
    <property type="term" value="C:plasma membrane"/>
    <property type="evidence" value="ECO:0007669"/>
    <property type="project" value="UniProtKB-SubCell"/>
</dbReference>
<feature type="transmembrane region" description="Helical" evidence="7">
    <location>
        <begin position="264"/>
        <end position="282"/>
    </location>
</feature>
<dbReference type="PROSITE" id="PS51318">
    <property type="entry name" value="TAT"/>
    <property type="match status" value="1"/>
</dbReference>
<dbReference type="PANTHER" id="PTHR39087:SF2">
    <property type="entry name" value="UPF0104 MEMBRANE PROTEIN MJ1595"/>
    <property type="match status" value="1"/>
</dbReference>
<dbReference type="STRING" id="396014.BF93_13965"/>
<gene>
    <name evidence="8" type="ORF">BF93_13965</name>
</gene>
<accession>Z9JVW3</accession>
<protein>
    <submittedName>
        <fullName evidence="8">Uncharacterized protein</fullName>
    </submittedName>
</protein>
<feature type="transmembrane region" description="Helical" evidence="7">
    <location>
        <begin position="135"/>
        <end position="163"/>
    </location>
</feature>